<evidence type="ECO:0000256" key="1">
    <source>
        <dbReference type="SAM" id="Phobius"/>
    </source>
</evidence>
<name>A2YAF0_ORYSI</name>
<feature type="transmembrane region" description="Helical" evidence="1">
    <location>
        <begin position="127"/>
        <end position="152"/>
    </location>
</feature>
<accession>A2YAF0</accession>
<keyword evidence="3" id="KW-1185">Reference proteome</keyword>
<organism evidence="2 3">
    <name type="scientific">Oryza sativa subsp. indica</name>
    <name type="common">Rice</name>
    <dbReference type="NCBI Taxonomy" id="39946"/>
    <lineage>
        <taxon>Eukaryota</taxon>
        <taxon>Viridiplantae</taxon>
        <taxon>Streptophyta</taxon>
        <taxon>Embryophyta</taxon>
        <taxon>Tracheophyta</taxon>
        <taxon>Spermatophyta</taxon>
        <taxon>Magnoliopsida</taxon>
        <taxon>Liliopsida</taxon>
        <taxon>Poales</taxon>
        <taxon>Poaceae</taxon>
        <taxon>BOP clade</taxon>
        <taxon>Oryzoideae</taxon>
        <taxon>Oryzeae</taxon>
        <taxon>Oryzinae</taxon>
        <taxon>Oryza</taxon>
        <taxon>Oryza sativa</taxon>
    </lineage>
</organism>
<feature type="transmembrane region" description="Helical" evidence="1">
    <location>
        <begin position="46"/>
        <end position="76"/>
    </location>
</feature>
<dbReference type="HOGENOM" id="CLU_103534_0_0_1"/>
<keyword evidence="1" id="KW-1133">Transmembrane helix</keyword>
<evidence type="ECO:0000313" key="2">
    <source>
        <dbReference type="EMBL" id="EAZ00061.1"/>
    </source>
</evidence>
<dbReference type="AlphaFoldDB" id="A2YAF0"/>
<keyword evidence="1" id="KW-0472">Membrane</keyword>
<feature type="transmembrane region" description="Helical" evidence="1">
    <location>
        <begin position="88"/>
        <end position="107"/>
    </location>
</feature>
<keyword evidence="1" id="KW-0812">Transmembrane</keyword>
<dbReference type="Gramene" id="BGIOSGA022497-TA">
    <property type="protein sequence ID" value="BGIOSGA022497-PA"/>
    <property type="gene ID" value="BGIOSGA022497"/>
</dbReference>
<evidence type="ECO:0000313" key="3">
    <source>
        <dbReference type="Proteomes" id="UP000007015"/>
    </source>
</evidence>
<reference evidence="2 3" key="1">
    <citation type="journal article" date="2005" name="PLoS Biol.">
        <title>The genomes of Oryza sativa: a history of duplications.</title>
        <authorList>
            <person name="Yu J."/>
            <person name="Wang J."/>
            <person name="Lin W."/>
            <person name="Li S."/>
            <person name="Li H."/>
            <person name="Zhou J."/>
            <person name="Ni P."/>
            <person name="Dong W."/>
            <person name="Hu S."/>
            <person name="Zeng C."/>
            <person name="Zhang J."/>
            <person name="Zhang Y."/>
            <person name="Li R."/>
            <person name="Xu Z."/>
            <person name="Li S."/>
            <person name="Li X."/>
            <person name="Zheng H."/>
            <person name="Cong L."/>
            <person name="Lin L."/>
            <person name="Yin J."/>
            <person name="Geng J."/>
            <person name="Li G."/>
            <person name="Shi J."/>
            <person name="Liu J."/>
            <person name="Lv H."/>
            <person name="Li J."/>
            <person name="Wang J."/>
            <person name="Deng Y."/>
            <person name="Ran L."/>
            <person name="Shi X."/>
            <person name="Wang X."/>
            <person name="Wu Q."/>
            <person name="Li C."/>
            <person name="Ren X."/>
            <person name="Wang J."/>
            <person name="Wang X."/>
            <person name="Li D."/>
            <person name="Liu D."/>
            <person name="Zhang X."/>
            <person name="Ji Z."/>
            <person name="Zhao W."/>
            <person name="Sun Y."/>
            <person name="Zhang Z."/>
            <person name="Bao J."/>
            <person name="Han Y."/>
            <person name="Dong L."/>
            <person name="Ji J."/>
            <person name="Chen P."/>
            <person name="Wu S."/>
            <person name="Liu J."/>
            <person name="Xiao Y."/>
            <person name="Bu D."/>
            <person name="Tan J."/>
            <person name="Yang L."/>
            <person name="Ye C."/>
            <person name="Zhang J."/>
            <person name="Xu J."/>
            <person name="Zhou Y."/>
            <person name="Yu Y."/>
            <person name="Zhang B."/>
            <person name="Zhuang S."/>
            <person name="Wei H."/>
            <person name="Liu B."/>
            <person name="Lei M."/>
            <person name="Yu H."/>
            <person name="Li Y."/>
            <person name="Xu H."/>
            <person name="Wei S."/>
            <person name="He X."/>
            <person name="Fang L."/>
            <person name="Zhang Z."/>
            <person name="Zhang Y."/>
            <person name="Huang X."/>
            <person name="Su Z."/>
            <person name="Tong W."/>
            <person name="Li J."/>
            <person name="Tong Z."/>
            <person name="Li S."/>
            <person name="Ye J."/>
            <person name="Wang L."/>
            <person name="Fang L."/>
            <person name="Lei T."/>
            <person name="Chen C."/>
            <person name="Chen H."/>
            <person name="Xu Z."/>
            <person name="Li H."/>
            <person name="Huang H."/>
            <person name="Zhang F."/>
            <person name="Xu H."/>
            <person name="Li N."/>
            <person name="Zhao C."/>
            <person name="Li S."/>
            <person name="Dong L."/>
            <person name="Huang Y."/>
            <person name="Li L."/>
            <person name="Xi Y."/>
            <person name="Qi Q."/>
            <person name="Li W."/>
            <person name="Zhang B."/>
            <person name="Hu W."/>
            <person name="Zhang Y."/>
            <person name="Tian X."/>
            <person name="Jiao Y."/>
            <person name="Liang X."/>
            <person name="Jin J."/>
            <person name="Gao L."/>
            <person name="Zheng W."/>
            <person name="Hao B."/>
            <person name="Liu S."/>
            <person name="Wang W."/>
            <person name="Yuan L."/>
            <person name="Cao M."/>
            <person name="McDermott J."/>
            <person name="Samudrala R."/>
            <person name="Wang J."/>
            <person name="Wong G.K."/>
            <person name="Yang H."/>
        </authorList>
    </citation>
    <scope>NUCLEOTIDE SEQUENCE [LARGE SCALE GENOMIC DNA]</scope>
    <source>
        <strain evidence="3">cv. 93-11</strain>
    </source>
</reference>
<proteinExistence type="predicted"/>
<dbReference type="EMBL" id="CM000131">
    <property type="protein sequence ID" value="EAZ00061.1"/>
    <property type="molecule type" value="Genomic_DNA"/>
</dbReference>
<protein>
    <submittedName>
        <fullName evidence="2">Uncharacterized protein</fullName>
    </submittedName>
</protein>
<sequence>MASRPSAAASLGLAAAVAAAAAAGFLTHVDRFGENTLVGAPPSRDAAVQLMLLRLLVAAAAMGAFNTAVALIYARLYNAGGGGVNGRITRGVYLVLFASSGVLHVFLVPQLEPGVIVDGAQELLPPLAVAVAHVLLPTAAAATFFLSMMLIYAHVGAGGGAVGDMMAIPTTTVKLLTKLWRKLFRPEEESKLKTKGGTDEANDDKIKTSKSRSGIVVMFAFPVYSCCRSSTGCV</sequence>
<dbReference type="OMA" id="DMMAIPT"/>
<gene>
    <name evidence="2" type="ORF">OsI_22066</name>
</gene>
<dbReference type="Proteomes" id="UP000007015">
    <property type="component" value="Chromosome 6"/>
</dbReference>